<dbReference type="PROSITE" id="PS00850">
    <property type="entry name" value="GLY_RADICAL_1"/>
    <property type="match status" value="1"/>
</dbReference>
<keyword evidence="2 5" id="KW-0556">Organic radical</keyword>
<evidence type="ECO:0000256" key="3">
    <source>
        <dbReference type="ARBA" id="ARBA00022840"/>
    </source>
</evidence>
<evidence type="ECO:0000259" key="6">
    <source>
        <dbReference type="PROSITE" id="PS51149"/>
    </source>
</evidence>
<dbReference type="InterPro" id="IPR001150">
    <property type="entry name" value="Gly_radical"/>
</dbReference>
<feature type="domain" description="ATP-cone" evidence="7">
    <location>
        <begin position="15"/>
        <end position="107"/>
    </location>
</feature>
<reference evidence="8 9" key="1">
    <citation type="submission" date="2023-12" db="EMBL/GenBank/DDBJ databases">
        <title>Chromobacterium sp. strain TRC.1.1.SA producing antimicrobial pigment.</title>
        <authorList>
            <person name="Verma N."/>
            <person name="Choksket S."/>
            <person name="Pinnaka A.K."/>
            <person name="Korpole S."/>
        </authorList>
    </citation>
    <scope>NUCLEOTIDE SEQUENCE [LARGE SCALE GENOMIC DNA]</scope>
    <source>
        <strain evidence="8 9">TRC1.1.SA</strain>
    </source>
</reference>
<evidence type="ECO:0000256" key="4">
    <source>
        <dbReference type="PROSITE-ProRule" id="PRU00492"/>
    </source>
</evidence>
<dbReference type="InterPro" id="IPR019777">
    <property type="entry name" value="Form_AcTrfase_GR_CS"/>
</dbReference>
<dbReference type="PROSITE" id="PS51161">
    <property type="entry name" value="ATP_CONE"/>
    <property type="match status" value="1"/>
</dbReference>
<dbReference type="GO" id="GO:0008998">
    <property type="term" value="F:ribonucleoside-triphosphate reductase (thioredoxin) activity"/>
    <property type="evidence" value="ECO:0007669"/>
    <property type="project" value="UniProtKB-EC"/>
</dbReference>
<dbReference type="EMBL" id="JAYFSJ010000001">
    <property type="protein sequence ID" value="MEN7429548.1"/>
    <property type="molecule type" value="Genomic_DNA"/>
</dbReference>
<gene>
    <name evidence="8" type="primary">nrdD</name>
    <name evidence="8" type="ORF">VA599_02245</name>
</gene>
<evidence type="ECO:0000256" key="1">
    <source>
        <dbReference type="ARBA" id="ARBA00022741"/>
    </source>
</evidence>
<dbReference type="NCBIfam" id="TIGR02487">
    <property type="entry name" value="NrdD"/>
    <property type="match status" value="1"/>
</dbReference>
<dbReference type="InterPro" id="IPR005144">
    <property type="entry name" value="ATP-cone_dom"/>
</dbReference>
<name>A0ABV0CGH6_9NEIS</name>
<dbReference type="Gene3D" id="3.20.70.20">
    <property type="match status" value="1"/>
</dbReference>
<dbReference type="NCBIfam" id="NF006732">
    <property type="entry name" value="PRK09263.1"/>
    <property type="match status" value="1"/>
</dbReference>
<dbReference type="Pfam" id="PF03477">
    <property type="entry name" value="ATP-cone"/>
    <property type="match status" value="1"/>
</dbReference>
<protein>
    <submittedName>
        <fullName evidence="8">Anaerobic ribonucleoside-triphosphate reductase</fullName>
        <ecNumber evidence="8">1.17.4.2</ecNumber>
    </submittedName>
</protein>
<dbReference type="PROSITE" id="PS51149">
    <property type="entry name" value="GLY_RADICAL_2"/>
    <property type="match status" value="1"/>
</dbReference>
<evidence type="ECO:0000256" key="2">
    <source>
        <dbReference type="ARBA" id="ARBA00022818"/>
    </source>
</evidence>
<dbReference type="EC" id="1.17.4.2" evidence="8"/>
<dbReference type="Pfam" id="PF13597">
    <property type="entry name" value="NRDD"/>
    <property type="match status" value="1"/>
</dbReference>
<dbReference type="CDD" id="cd01675">
    <property type="entry name" value="RNR_III"/>
    <property type="match status" value="1"/>
</dbReference>
<proteinExistence type="predicted"/>
<dbReference type="PANTHER" id="PTHR21075:SF0">
    <property type="entry name" value="ANAEROBIC RIBONUCLEOSIDE-TRIPHOSPHATE REDUCTASE"/>
    <property type="match status" value="1"/>
</dbReference>
<dbReference type="SUPFAM" id="SSF51998">
    <property type="entry name" value="PFL-like glycyl radical enzymes"/>
    <property type="match status" value="1"/>
</dbReference>
<dbReference type="RefSeq" id="WP_346787521.1">
    <property type="nucleotide sequence ID" value="NZ_JAYFSJ010000001.1"/>
</dbReference>
<evidence type="ECO:0000259" key="7">
    <source>
        <dbReference type="PROSITE" id="PS51161"/>
    </source>
</evidence>
<dbReference type="InterPro" id="IPR012833">
    <property type="entry name" value="NrdD"/>
</dbReference>
<keyword evidence="1 4" id="KW-0547">Nucleotide-binding</keyword>
<dbReference type="PANTHER" id="PTHR21075">
    <property type="entry name" value="ANAEROBIC RIBONUCLEOSIDE-TRIPHOSPHATE REDUCTASE"/>
    <property type="match status" value="1"/>
</dbReference>
<accession>A0ABV0CGH6</accession>
<evidence type="ECO:0000256" key="5">
    <source>
        <dbReference type="PROSITE-ProRule" id="PRU00493"/>
    </source>
</evidence>
<dbReference type="Proteomes" id="UP001405405">
    <property type="component" value="Unassembled WGS sequence"/>
</dbReference>
<keyword evidence="9" id="KW-1185">Reference proteome</keyword>
<sequence length="725" mass="80527">MAGIGQESGENQAMLQVSKRDGAVVGFDIGKIANACQRAAAAAGHAEPARLALEIAAQVERECRELAQNGRLDIPAIQKRVEDALMQSYPEVARVYIEYRHDRETVRARGSELHAKLMGLVHKTDEEATTENANKDANVFPVMRDLMAGIVSKQFAGNFLPKDILTAHNAGDIHFHDLDYSPFLPFTNCCLVDLRGMLEQGFRLGNAQIESPRSIGVACAVTAQIIAQVASHQYGGTTIPNIDQTLAPYVLKSYRKNLDVAEQYGIAEPDRYARERTEKECYDGIQACEYEINTLFSSNGQQPFVTFSFGMGTAWEERIIQQAILKVRIKGLGKEGITPVFPKLVMFIDRGINLRPEDPNYDIKQLALECTSKRMYPDIISAELNRRITGSSTPVSPMGCRSFLPAWRDEAGREVLDGRNNLGVVSLNLPRIAIEAKGDQQAFWALLDSRLGLCFRALMLRLDRLRGVKANVAPILYTEGAFGMRLRPDEDIMTLFEGGRASISLGYIGLHEVGTLLFGSHPADSPEVRDLLRQVVGRMNAAAAEWRRETGFGFSLYSTPSESLCHRFCKLDRERFGDIAEVTDKGYYTNSFHLDVFRKVNPFEKIDFETGYAELATGGHITYVELPNMKHNLQALERIWDYALERVPYFGSNTPVDSCGACGFMGEAKADADGFCCPQCGNRDSASLSVTRRVCGYLGSPNSRPFNAGKQKEVMRRVKHFGGEH</sequence>
<feature type="modified residue" description="Glycine radical" evidence="5">
    <location>
        <position position="696"/>
    </location>
</feature>
<feature type="domain" description="Glycine radical" evidence="6">
    <location>
        <begin position="598"/>
        <end position="723"/>
    </location>
</feature>
<evidence type="ECO:0000313" key="8">
    <source>
        <dbReference type="EMBL" id="MEN7429548.1"/>
    </source>
</evidence>
<comment type="caution">
    <text evidence="8">The sequence shown here is derived from an EMBL/GenBank/DDBJ whole genome shotgun (WGS) entry which is preliminary data.</text>
</comment>
<organism evidence="8 9">
    <name type="scientific">Chromobacterium indicum</name>
    <dbReference type="NCBI Taxonomy" id="3110228"/>
    <lineage>
        <taxon>Bacteria</taxon>
        <taxon>Pseudomonadati</taxon>
        <taxon>Pseudomonadota</taxon>
        <taxon>Betaproteobacteria</taxon>
        <taxon>Neisseriales</taxon>
        <taxon>Chromobacteriaceae</taxon>
        <taxon>Chromobacterium</taxon>
    </lineage>
</organism>
<keyword evidence="8" id="KW-0560">Oxidoreductase</keyword>
<evidence type="ECO:0000313" key="9">
    <source>
        <dbReference type="Proteomes" id="UP001405405"/>
    </source>
</evidence>
<keyword evidence="3 4" id="KW-0067">ATP-binding</keyword>